<organism evidence="1 2">
    <name type="scientific">Anaerosalibacter massiliensis</name>
    <dbReference type="NCBI Taxonomy" id="1347392"/>
    <lineage>
        <taxon>Bacteria</taxon>
        <taxon>Bacillati</taxon>
        <taxon>Bacillota</taxon>
        <taxon>Tissierellia</taxon>
        <taxon>Tissierellales</taxon>
        <taxon>Sporanaerobacteraceae</taxon>
        <taxon>Anaerosalibacter</taxon>
    </lineage>
</organism>
<evidence type="ECO:0000313" key="2">
    <source>
        <dbReference type="Proteomes" id="UP001142078"/>
    </source>
</evidence>
<protein>
    <recommendedName>
        <fullName evidence="3">Spore coat protein</fullName>
    </recommendedName>
</protein>
<dbReference type="Proteomes" id="UP001142078">
    <property type="component" value="Unassembled WGS sequence"/>
</dbReference>
<dbReference type="RefSeq" id="WP_257490649.1">
    <property type="nucleotide sequence ID" value="NZ_JANJZL010000013.1"/>
</dbReference>
<keyword evidence="2" id="KW-1185">Reference proteome</keyword>
<gene>
    <name evidence="1" type="ORF">NSA23_14080</name>
</gene>
<comment type="caution">
    <text evidence="1">The sequence shown here is derived from an EMBL/GenBank/DDBJ whole genome shotgun (WGS) entry which is preliminary data.</text>
</comment>
<sequence length="79" mass="9157">MKNKKNRKENFMALKNTLNLGNINQQELQSIREIASSHQTMATKFDFYSNQCQDQQIKQMFKQSSQDAKTTATNLINSL</sequence>
<dbReference type="EMBL" id="JANJZL010000013">
    <property type="protein sequence ID" value="MCR2045233.1"/>
    <property type="molecule type" value="Genomic_DNA"/>
</dbReference>
<accession>A0A9X2MKK2</accession>
<name>A0A9X2MKK2_9FIRM</name>
<evidence type="ECO:0000313" key="1">
    <source>
        <dbReference type="EMBL" id="MCR2045233.1"/>
    </source>
</evidence>
<reference evidence="1" key="1">
    <citation type="submission" date="2022-07" db="EMBL/GenBank/DDBJ databases">
        <title>Enhanced cultured diversity of the mouse gut microbiota enables custom-made synthetic communities.</title>
        <authorList>
            <person name="Afrizal A."/>
        </authorList>
    </citation>
    <scope>NUCLEOTIDE SEQUENCE</scope>
    <source>
        <strain evidence="1">DSM 29482</strain>
    </source>
</reference>
<evidence type="ECO:0008006" key="3">
    <source>
        <dbReference type="Google" id="ProtNLM"/>
    </source>
</evidence>
<proteinExistence type="predicted"/>
<dbReference type="AlphaFoldDB" id="A0A9X2MKK2"/>